<feature type="region of interest" description="Disordered" evidence="1">
    <location>
        <begin position="29"/>
        <end position="72"/>
    </location>
</feature>
<reference evidence="2 3" key="1">
    <citation type="submission" date="2020-07" db="EMBL/GenBank/DDBJ databases">
        <title>Sequencing the genomes of 1000 actinobacteria strains.</title>
        <authorList>
            <person name="Klenk H.-P."/>
        </authorList>
    </citation>
    <scope>NUCLEOTIDE SEQUENCE [LARGE SCALE GENOMIC DNA]</scope>
    <source>
        <strain evidence="2 3">DSM 44749</strain>
    </source>
</reference>
<dbReference type="EMBL" id="JACCCZ010000001">
    <property type="protein sequence ID" value="NYG04806.1"/>
    <property type="molecule type" value="Genomic_DNA"/>
</dbReference>
<dbReference type="RefSeq" id="WP_179762452.1">
    <property type="nucleotide sequence ID" value="NZ_BAAAJZ010000004.1"/>
</dbReference>
<dbReference type="Proteomes" id="UP000549695">
    <property type="component" value="Unassembled WGS sequence"/>
</dbReference>
<evidence type="ECO:0000313" key="3">
    <source>
        <dbReference type="Proteomes" id="UP000549695"/>
    </source>
</evidence>
<comment type="caution">
    <text evidence="2">The sequence shown here is derived from an EMBL/GenBank/DDBJ whole genome shotgun (WGS) entry which is preliminary data.</text>
</comment>
<dbReference type="AlphaFoldDB" id="A0A852WGV7"/>
<feature type="region of interest" description="Disordered" evidence="1">
    <location>
        <begin position="1"/>
        <end position="20"/>
    </location>
</feature>
<name>A0A852WGV7_PSEA5</name>
<gene>
    <name evidence="2" type="ORF">HDA37_005091</name>
</gene>
<keyword evidence="3" id="KW-1185">Reference proteome</keyword>
<protein>
    <submittedName>
        <fullName evidence="2">Uncharacterized protein</fullName>
    </submittedName>
</protein>
<accession>A0A852WGV7</accession>
<proteinExistence type="predicted"/>
<organism evidence="2 3">
    <name type="scientific">Pseudonocardia alni</name>
    <name type="common">Amycolata alni</name>
    <dbReference type="NCBI Taxonomy" id="33907"/>
    <lineage>
        <taxon>Bacteria</taxon>
        <taxon>Bacillati</taxon>
        <taxon>Actinomycetota</taxon>
        <taxon>Actinomycetes</taxon>
        <taxon>Pseudonocardiales</taxon>
        <taxon>Pseudonocardiaceae</taxon>
        <taxon>Pseudonocardia</taxon>
    </lineage>
</organism>
<evidence type="ECO:0000313" key="2">
    <source>
        <dbReference type="EMBL" id="NYG04806.1"/>
    </source>
</evidence>
<feature type="compositionally biased region" description="Basic and acidic residues" evidence="1">
    <location>
        <begin position="32"/>
        <end position="49"/>
    </location>
</feature>
<dbReference type="GeneID" id="98054755"/>
<evidence type="ECO:0000256" key="1">
    <source>
        <dbReference type="SAM" id="MobiDB-lite"/>
    </source>
</evidence>
<sequence>MITRNIEGTFLTGAPCTGRTDPVEARQVSALHEPRQQQERKPGRIHTEEVTGSIPVSPTVKTPGHRLNEPDVTRGFVVPRGVPGAFLEHRSFRSDGRSAIVLVVEGLENALAVVGPPGVEAQRRRGPLVAQDPLHHVRRDAVVDEPALFPA</sequence>